<dbReference type="Gene3D" id="1.10.10.10">
    <property type="entry name" value="Winged helix-like DNA-binding domain superfamily/Winged helix DNA-binding domain"/>
    <property type="match status" value="1"/>
</dbReference>
<dbReference type="Gene3D" id="3.40.50.300">
    <property type="entry name" value="P-loop containing nucleotide triphosphate hydrolases"/>
    <property type="match status" value="1"/>
</dbReference>
<dbReference type="EMBL" id="BAAAQN010000046">
    <property type="protein sequence ID" value="GAA2048831.1"/>
    <property type="molecule type" value="Genomic_DNA"/>
</dbReference>
<feature type="compositionally biased region" description="Pro residues" evidence="1">
    <location>
        <begin position="459"/>
        <end position="474"/>
    </location>
</feature>
<dbReference type="RefSeq" id="WP_344669340.1">
    <property type="nucleotide sequence ID" value="NZ_BAAAQN010000046.1"/>
</dbReference>
<evidence type="ECO:0000256" key="1">
    <source>
        <dbReference type="SAM" id="MobiDB-lite"/>
    </source>
</evidence>
<proteinExistence type="predicted"/>
<dbReference type="InterPro" id="IPR016032">
    <property type="entry name" value="Sig_transdc_resp-reg_C-effctor"/>
</dbReference>
<organism evidence="3 4">
    <name type="scientific">Catenulispora yoronensis</name>
    <dbReference type="NCBI Taxonomy" id="450799"/>
    <lineage>
        <taxon>Bacteria</taxon>
        <taxon>Bacillati</taxon>
        <taxon>Actinomycetota</taxon>
        <taxon>Actinomycetes</taxon>
        <taxon>Catenulisporales</taxon>
        <taxon>Catenulisporaceae</taxon>
        <taxon>Catenulispora</taxon>
    </lineage>
</organism>
<dbReference type="SUPFAM" id="SSF48452">
    <property type="entry name" value="TPR-like"/>
    <property type="match status" value="1"/>
</dbReference>
<gene>
    <name evidence="3" type="ORF">GCM10009839_63170</name>
</gene>
<dbReference type="Pfam" id="PF00196">
    <property type="entry name" value="GerE"/>
    <property type="match status" value="1"/>
</dbReference>
<dbReference type="CDD" id="cd06170">
    <property type="entry name" value="LuxR_C_like"/>
    <property type="match status" value="1"/>
</dbReference>
<dbReference type="PRINTS" id="PR00038">
    <property type="entry name" value="HTHLUXR"/>
</dbReference>
<accession>A0ABP5GNA2</accession>
<dbReference type="SUPFAM" id="SSF46894">
    <property type="entry name" value="C-terminal effector domain of the bipartite response regulators"/>
    <property type="match status" value="1"/>
</dbReference>
<dbReference type="Gene3D" id="1.25.40.10">
    <property type="entry name" value="Tetratricopeptide repeat domain"/>
    <property type="match status" value="1"/>
</dbReference>
<comment type="caution">
    <text evidence="3">The sequence shown here is derived from an EMBL/GenBank/DDBJ whole genome shotgun (WGS) entry which is preliminary data.</text>
</comment>
<dbReference type="InterPro" id="IPR000792">
    <property type="entry name" value="Tscrpt_reg_LuxR_C"/>
</dbReference>
<dbReference type="InterPro" id="IPR011990">
    <property type="entry name" value="TPR-like_helical_dom_sf"/>
</dbReference>
<feature type="region of interest" description="Disordered" evidence="1">
    <location>
        <begin position="376"/>
        <end position="477"/>
    </location>
</feature>
<name>A0ABP5GNA2_9ACTN</name>
<evidence type="ECO:0000259" key="2">
    <source>
        <dbReference type="PROSITE" id="PS50043"/>
    </source>
</evidence>
<dbReference type="PROSITE" id="PS50043">
    <property type="entry name" value="HTH_LUXR_2"/>
    <property type="match status" value="1"/>
</dbReference>
<feature type="compositionally biased region" description="Gly residues" evidence="1">
    <location>
        <begin position="394"/>
        <end position="406"/>
    </location>
</feature>
<dbReference type="SMART" id="SM00421">
    <property type="entry name" value="HTH_LUXR"/>
    <property type="match status" value="1"/>
</dbReference>
<dbReference type="PANTHER" id="PTHR47691">
    <property type="entry name" value="REGULATOR-RELATED"/>
    <property type="match status" value="1"/>
</dbReference>
<protein>
    <recommendedName>
        <fullName evidence="2">HTH luxR-type domain-containing protein</fullName>
    </recommendedName>
</protein>
<dbReference type="InterPro" id="IPR036388">
    <property type="entry name" value="WH-like_DNA-bd_sf"/>
</dbReference>
<dbReference type="PANTHER" id="PTHR47691:SF3">
    <property type="entry name" value="HTH-TYPE TRANSCRIPTIONAL REGULATOR RV0890C-RELATED"/>
    <property type="match status" value="1"/>
</dbReference>
<dbReference type="PROSITE" id="PS00622">
    <property type="entry name" value="HTH_LUXR_1"/>
    <property type="match status" value="1"/>
</dbReference>
<feature type="compositionally biased region" description="Low complexity" evidence="1">
    <location>
        <begin position="407"/>
        <end position="453"/>
    </location>
</feature>
<sequence length="716" mass="74950">MRGALGWAPTRARLLPPDTTDFTGRPAEVAALTDSGSFPPHAAALFAVTGSGGTGKTALAVRAARLVGGAFPDAHLYADLGGYVGTPAPVPDVLRRFLRALGADGPLPDDPDELVGMFRTALAGQRVLMVLDDAADEAQVRPLLPAGPDALAIVTSRNWLGGLAGAVPLRLGPMPEAEAAAMLARILGARWTGEEDATDLLALCGHLPLAIRIAAARLLSRPQMTVEDLCDQLRDEGRRLRRLRAGDITVHGVLTSSYDALEAGDRKVFRRLGLLRGYDFCAEAASQAAGLARDEAQEALDRLTDRSVVRAEAAPGRYSLHSLARLFAADRLAADEDAADVRAAEARHLEWVLNRLHTAADLINPCLVRLPRDGAAHPGGAARTDGTALADGAGTRGTGSGSGSVAGPGSSPASSPGSSSGSRSRSGSGSRSGSSPDSGSGSDSGSDSGPGSEADADPGPDPAGGPAEAGPPGPTSRDAALIWLDVERHNLLALVRHHRRKGDQTVCWIVSDALRGYFHARRNLREWTRMAGIGLAAARHAGDLRAQAAMHLNLGLAAYSGGRLDQAEEHYHRTVELGLGTGWREGEAAAYRNLAGVALLHGDPAASEKYLSLWADLNAVLGQCPDSAAEIAQCAADLGDAETGDWERLSHREQTVARLVVQGLTNQQIAKRIRCSPETVKFHLRNIFRKLEIGSRVEIARFVLSPGRAAPPGVGV</sequence>
<evidence type="ECO:0000313" key="4">
    <source>
        <dbReference type="Proteomes" id="UP001500751"/>
    </source>
</evidence>
<feature type="domain" description="HTH luxR-type" evidence="2">
    <location>
        <begin position="642"/>
        <end position="707"/>
    </location>
</feature>
<dbReference type="PRINTS" id="PR00364">
    <property type="entry name" value="DISEASERSIST"/>
</dbReference>
<evidence type="ECO:0000313" key="3">
    <source>
        <dbReference type="EMBL" id="GAA2048831.1"/>
    </source>
</evidence>
<keyword evidence="4" id="KW-1185">Reference proteome</keyword>
<reference evidence="4" key="1">
    <citation type="journal article" date="2019" name="Int. J. Syst. Evol. Microbiol.">
        <title>The Global Catalogue of Microorganisms (GCM) 10K type strain sequencing project: providing services to taxonomists for standard genome sequencing and annotation.</title>
        <authorList>
            <consortium name="The Broad Institute Genomics Platform"/>
            <consortium name="The Broad Institute Genome Sequencing Center for Infectious Disease"/>
            <person name="Wu L."/>
            <person name="Ma J."/>
        </authorList>
    </citation>
    <scope>NUCLEOTIDE SEQUENCE [LARGE SCALE GENOMIC DNA]</scope>
    <source>
        <strain evidence="4">JCM 16014</strain>
    </source>
</reference>
<dbReference type="InterPro" id="IPR027417">
    <property type="entry name" value="P-loop_NTPase"/>
</dbReference>
<dbReference type="Proteomes" id="UP001500751">
    <property type="component" value="Unassembled WGS sequence"/>
</dbReference>
<dbReference type="SUPFAM" id="SSF52540">
    <property type="entry name" value="P-loop containing nucleoside triphosphate hydrolases"/>
    <property type="match status" value="1"/>
</dbReference>